<evidence type="ECO:0000313" key="2">
    <source>
        <dbReference type="EMBL" id="MDF2257670.1"/>
    </source>
</evidence>
<reference evidence="2 3" key="1">
    <citation type="submission" date="2023-03" db="EMBL/GenBank/DDBJ databases">
        <title>Draft genome sequence of type strain Streptomyces ferralitis JCM 14344.</title>
        <authorList>
            <person name="Klaysubun C."/>
            <person name="Duangmal K."/>
        </authorList>
    </citation>
    <scope>NUCLEOTIDE SEQUENCE [LARGE SCALE GENOMIC DNA]</scope>
    <source>
        <strain evidence="2 3">JCM 14344</strain>
    </source>
</reference>
<sequence>MSRALVVIGSAKGSPGATTLTLGLAACWPTSARRPRPLVVEADPSGGDVAARFELSDSPGLMELAAAARRAVSARVLGECVQLLPGGVHVVVGPTGAQQAAAAVGLFAGNGAGLLRAGMGSGGSVLVDVGRLQAETSGLVAAADRLLLVTRGEVDALAHAAAQVAQLSLPRGRVELALVGPSPYPLAEIRKSLGVQRVHQVPWDSRTAHCLAGRTAASPRRWRTAPLVRTVTDLAWHLEALVAQNSEAAGRDLTKPTATSGVPGQAAEKSWEGGGVR</sequence>
<dbReference type="PROSITE" id="PS51257">
    <property type="entry name" value="PROKAR_LIPOPROTEIN"/>
    <property type="match status" value="1"/>
</dbReference>
<organism evidence="2 3">
    <name type="scientific">Streptantibioticus ferralitis</name>
    <dbReference type="NCBI Taxonomy" id="236510"/>
    <lineage>
        <taxon>Bacteria</taxon>
        <taxon>Bacillati</taxon>
        <taxon>Actinomycetota</taxon>
        <taxon>Actinomycetes</taxon>
        <taxon>Kitasatosporales</taxon>
        <taxon>Streptomycetaceae</taxon>
        <taxon>Streptantibioticus</taxon>
    </lineage>
</organism>
<evidence type="ECO:0000313" key="3">
    <source>
        <dbReference type="Proteomes" id="UP001220022"/>
    </source>
</evidence>
<evidence type="ECO:0008006" key="4">
    <source>
        <dbReference type="Google" id="ProtNLM"/>
    </source>
</evidence>
<dbReference type="RefSeq" id="WP_275815922.1">
    <property type="nucleotide sequence ID" value="NZ_BAAANM010000022.1"/>
</dbReference>
<dbReference type="Gene3D" id="3.40.50.300">
    <property type="entry name" value="P-loop containing nucleotide triphosphate hydrolases"/>
    <property type="match status" value="1"/>
</dbReference>
<dbReference type="EMBL" id="JARHTQ010000011">
    <property type="protein sequence ID" value="MDF2257670.1"/>
    <property type="molecule type" value="Genomic_DNA"/>
</dbReference>
<proteinExistence type="predicted"/>
<name>A0ABT5Z3Q2_9ACTN</name>
<protein>
    <recommendedName>
        <fullName evidence="4">MinD-like ATPase involved in chromosome partitioning or flagellar assembly</fullName>
    </recommendedName>
</protein>
<accession>A0ABT5Z3Q2</accession>
<dbReference type="SUPFAM" id="SSF52540">
    <property type="entry name" value="P-loop containing nucleoside triphosphate hydrolases"/>
    <property type="match status" value="1"/>
</dbReference>
<evidence type="ECO:0000256" key="1">
    <source>
        <dbReference type="SAM" id="MobiDB-lite"/>
    </source>
</evidence>
<gene>
    <name evidence="2" type="ORF">P2L57_18690</name>
</gene>
<comment type="caution">
    <text evidence="2">The sequence shown here is derived from an EMBL/GenBank/DDBJ whole genome shotgun (WGS) entry which is preliminary data.</text>
</comment>
<dbReference type="Proteomes" id="UP001220022">
    <property type="component" value="Unassembled WGS sequence"/>
</dbReference>
<keyword evidence="3" id="KW-1185">Reference proteome</keyword>
<dbReference type="InterPro" id="IPR027417">
    <property type="entry name" value="P-loop_NTPase"/>
</dbReference>
<feature type="region of interest" description="Disordered" evidence="1">
    <location>
        <begin position="249"/>
        <end position="277"/>
    </location>
</feature>